<name>A0A9N9KAR5_9GLOM</name>
<gene>
    <name evidence="3" type="ORF">CPELLU_LOCUS19566</name>
</gene>
<protein>
    <submittedName>
        <fullName evidence="3">22651_t:CDS:1</fullName>
    </submittedName>
</protein>
<evidence type="ECO:0000259" key="2">
    <source>
        <dbReference type="Pfam" id="PF03221"/>
    </source>
</evidence>
<organism evidence="3 4">
    <name type="scientific">Cetraspora pellucida</name>
    <dbReference type="NCBI Taxonomy" id="1433469"/>
    <lineage>
        <taxon>Eukaryota</taxon>
        <taxon>Fungi</taxon>
        <taxon>Fungi incertae sedis</taxon>
        <taxon>Mucoromycota</taxon>
        <taxon>Glomeromycotina</taxon>
        <taxon>Glomeromycetes</taxon>
        <taxon>Diversisporales</taxon>
        <taxon>Gigasporaceae</taxon>
        <taxon>Cetraspora</taxon>
    </lineage>
</organism>
<dbReference type="Gene3D" id="1.10.10.60">
    <property type="entry name" value="Homeodomain-like"/>
    <property type="match status" value="1"/>
</dbReference>
<feature type="domain" description="HTH CENPB-type" evidence="2">
    <location>
        <begin position="26"/>
        <end position="67"/>
    </location>
</feature>
<sequence>WRSKKQELMLAQPHIKCLNSGPRPAYPELELELATWVKNLRNNLKPVSRFMIQAKAAGLASLPQYANQFPHI</sequence>
<keyword evidence="4" id="KW-1185">Reference proteome</keyword>
<dbReference type="OrthoDB" id="2435222at2759"/>
<comment type="caution">
    <text evidence="3">The sequence shown here is derived from an EMBL/GenBank/DDBJ whole genome shotgun (WGS) entry which is preliminary data.</text>
</comment>
<evidence type="ECO:0000256" key="1">
    <source>
        <dbReference type="ARBA" id="ARBA00023125"/>
    </source>
</evidence>
<dbReference type="Pfam" id="PF03221">
    <property type="entry name" value="HTH_Tnp_Tc5"/>
    <property type="match status" value="1"/>
</dbReference>
<keyword evidence="1" id="KW-0238">DNA-binding</keyword>
<dbReference type="InterPro" id="IPR006600">
    <property type="entry name" value="HTH_CenpB_DNA-bd_dom"/>
</dbReference>
<dbReference type="EMBL" id="CAJVQA010048129">
    <property type="protein sequence ID" value="CAG8819596.1"/>
    <property type="molecule type" value="Genomic_DNA"/>
</dbReference>
<dbReference type="GO" id="GO:0003677">
    <property type="term" value="F:DNA binding"/>
    <property type="evidence" value="ECO:0007669"/>
    <property type="project" value="UniProtKB-KW"/>
</dbReference>
<dbReference type="AlphaFoldDB" id="A0A9N9KAR5"/>
<dbReference type="Proteomes" id="UP000789759">
    <property type="component" value="Unassembled WGS sequence"/>
</dbReference>
<evidence type="ECO:0000313" key="4">
    <source>
        <dbReference type="Proteomes" id="UP000789759"/>
    </source>
</evidence>
<reference evidence="3" key="1">
    <citation type="submission" date="2021-06" db="EMBL/GenBank/DDBJ databases">
        <authorList>
            <person name="Kallberg Y."/>
            <person name="Tangrot J."/>
            <person name="Rosling A."/>
        </authorList>
    </citation>
    <scope>NUCLEOTIDE SEQUENCE</scope>
    <source>
        <strain evidence="3">FL966</strain>
    </source>
</reference>
<proteinExistence type="predicted"/>
<feature type="non-terminal residue" evidence="3">
    <location>
        <position position="1"/>
    </location>
</feature>
<feature type="non-terminal residue" evidence="3">
    <location>
        <position position="72"/>
    </location>
</feature>
<evidence type="ECO:0000313" key="3">
    <source>
        <dbReference type="EMBL" id="CAG8819596.1"/>
    </source>
</evidence>
<accession>A0A9N9KAR5</accession>